<evidence type="ECO:0000313" key="1">
    <source>
        <dbReference type="EMBL" id="SPC76680.1"/>
    </source>
</evidence>
<sequence>MGGLGRLGFEGGHGFGFCGGWGGEGLGCCRGCGWVLGTWLLPWVRWVLGELVTVGGC</sequence>
<proteinExistence type="predicted"/>
<reference evidence="1" key="1">
    <citation type="submission" date="2018-02" db="EMBL/GenBank/DDBJ databases">
        <authorList>
            <person name="Cohen D.B."/>
            <person name="Kent A.D."/>
        </authorList>
    </citation>
    <scope>NUCLEOTIDE SEQUENCE</scope>
</reference>
<accession>A0A2N9EPS1</accession>
<gene>
    <name evidence="1" type="ORF">FSB_LOCUS4562</name>
</gene>
<organism evidence="1">
    <name type="scientific">Fagus sylvatica</name>
    <name type="common">Beechnut</name>
    <dbReference type="NCBI Taxonomy" id="28930"/>
    <lineage>
        <taxon>Eukaryota</taxon>
        <taxon>Viridiplantae</taxon>
        <taxon>Streptophyta</taxon>
        <taxon>Embryophyta</taxon>
        <taxon>Tracheophyta</taxon>
        <taxon>Spermatophyta</taxon>
        <taxon>Magnoliopsida</taxon>
        <taxon>eudicotyledons</taxon>
        <taxon>Gunneridae</taxon>
        <taxon>Pentapetalae</taxon>
        <taxon>rosids</taxon>
        <taxon>fabids</taxon>
        <taxon>Fagales</taxon>
        <taxon>Fagaceae</taxon>
        <taxon>Fagus</taxon>
    </lineage>
</organism>
<dbReference type="EMBL" id="OIVN01000228">
    <property type="protein sequence ID" value="SPC76680.1"/>
    <property type="molecule type" value="Genomic_DNA"/>
</dbReference>
<name>A0A2N9EPS1_FAGSY</name>
<dbReference type="AlphaFoldDB" id="A0A2N9EPS1"/>
<protein>
    <submittedName>
        <fullName evidence="1">Uncharacterized protein</fullName>
    </submittedName>
</protein>